<sequence length="78" mass="8849">MVTTHIYFEGGTRNGTTEIWNMEPGTDVHDDNIFRPPELYRRTTRSKLIGNVEFTVFRYDPAARPPGAPAGPTPSRRD</sequence>
<dbReference type="RefSeq" id="WP_135339306.1">
    <property type="nucleotide sequence ID" value="NZ_JBHLTX010000013.1"/>
</dbReference>
<evidence type="ECO:0000313" key="1">
    <source>
        <dbReference type="EMBL" id="TGB09489.1"/>
    </source>
</evidence>
<keyword evidence="2" id="KW-1185">Reference proteome</keyword>
<dbReference type="EMBL" id="SRID01000103">
    <property type="protein sequence ID" value="TGB09489.1"/>
    <property type="molecule type" value="Genomic_DNA"/>
</dbReference>
<proteinExistence type="predicted"/>
<dbReference type="Proteomes" id="UP000297948">
    <property type="component" value="Unassembled WGS sequence"/>
</dbReference>
<gene>
    <name evidence="1" type="ORF">E4099_13675</name>
</gene>
<dbReference type="OrthoDB" id="4250456at2"/>
<evidence type="ECO:0000313" key="2">
    <source>
        <dbReference type="Proteomes" id="UP000297948"/>
    </source>
</evidence>
<reference evidence="1 2" key="1">
    <citation type="submission" date="2019-03" db="EMBL/GenBank/DDBJ databases">
        <authorList>
            <person name="Gonzalez-Pimentel J.L."/>
        </authorList>
    </citation>
    <scope>NUCLEOTIDE SEQUENCE [LARGE SCALE GENOMIC DNA]</scope>
    <source>
        <strain evidence="1 2">JCM 31289</strain>
    </source>
</reference>
<dbReference type="AlphaFoldDB" id="A0A4Z0H7B2"/>
<protein>
    <submittedName>
        <fullName evidence="1">Uncharacterized protein</fullName>
    </submittedName>
</protein>
<name>A0A4Z0H7B2_9ACTN</name>
<comment type="caution">
    <text evidence="1">The sequence shown here is derived from an EMBL/GenBank/DDBJ whole genome shotgun (WGS) entry which is preliminary data.</text>
</comment>
<accession>A0A4Z0H7B2</accession>
<organism evidence="1 2">
    <name type="scientific">Streptomyces palmae</name>
    <dbReference type="NCBI Taxonomy" id="1701085"/>
    <lineage>
        <taxon>Bacteria</taxon>
        <taxon>Bacillati</taxon>
        <taxon>Actinomycetota</taxon>
        <taxon>Actinomycetes</taxon>
        <taxon>Kitasatosporales</taxon>
        <taxon>Streptomycetaceae</taxon>
        <taxon>Streptomyces</taxon>
    </lineage>
</organism>